<dbReference type="SUPFAM" id="SSF50022">
    <property type="entry name" value="ISP domain"/>
    <property type="match status" value="1"/>
</dbReference>
<evidence type="ECO:0000259" key="11">
    <source>
        <dbReference type="PROSITE" id="PS51296"/>
    </source>
</evidence>
<dbReference type="InterPro" id="IPR043266">
    <property type="entry name" value="RHO_NdoB-like_C"/>
</dbReference>
<accession>A0ABS0N6S2</accession>
<gene>
    <name evidence="12" type="ORF">I5L03_12910</name>
</gene>
<evidence type="ECO:0000256" key="5">
    <source>
        <dbReference type="ARBA" id="ARBA00022964"/>
    </source>
</evidence>
<keyword evidence="5 12" id="KW-0223">Dioxygenase</keyword>
<keyword evidence="2" id="KW-0001">2Fe-2S</keyword>
<organism evidence="12 13">
    <name type="scientific">Aurantiacibacter sediminis</name>
    <dbReference type="NCBI Taxonomy" id="2793064"/>
    <lineage>
        <taxon>Bacteria</taxon>
        <taxon>Pseudomonadati</taxon>
        <taxon>Pseudomonadota</taxon>
        <taxon>Alphaproteobacteria</taxon>
        <taxon>Sphingomonadales</taxon>
        <taxon>Erythrobacteraceae</taxon>
        <taxon>Aurantiacibacter</taxon>
    </lineage>
</organism>
<keyword evidence="3" id="KW-0479">Metal-binding</keyword>
<keyword evidence="13" id="KW-1185">Reference proteome</keyword>
<dbReference type="RefSeq" id="WP_197922429.1">
    <property type="nucleotide sequence ID" value="NZ_CAWPTA010000009.1"/>
</dbReference>
<dbReference type="Gene3D" id="2.102.10.10">
    <property type="entry name" value="Rieske [2Fe-2S] iron-sulphur domain"/>
    <property type="match status" value="1"/>
</dbReference>
<feature type="domain" description="Rieske" evidence="11">
    <location>
        <begin position="56"/>
        <end position="167"/>
    </location>
</feature>
<dbReference type="InterPro" id="IPR017941">
    <property type="entry name" value="Rieske_2Fe-2S"/>
</dbReference>
<proteinExistence type="inferred from homology"/>
<dbReference type="EMBL" id="JAEANY010000004">
    <property type="protein sequence ID" value="MBH5323483.1"/>
    <property type="molecule type" value="Genomic_DNA"/>
</dbReference>
<evidence type="ECO:0000256" key="8">
    <source>
        <dbReference type="ARBA" id="ARBA00023014"/>
    </source>
</evidence>
<feature type="region of interest" description="Disordered" evidence="10">
    <location>
        <begin position="400"/>
        <end position="421"/>
    </location>
</feature>
<dbReference type="PANTHER" id="PTHR43756:SF1">
    <property type="entry name" value="3-PHENYLPROPIONATE_CINNAMIC ACID DIOXYGENASE SUBUNIT ALPHA"/>
    <property type="match status" value="1"/>
</dbReference>
<evidence type="ECO:0000256" key="10">
    <source>
        <dbReference type="SAM" id="MobiDB-lite"/>
    </source>
</evidence>
<evidence type="ECO:0000256" key="3">
    <source>
        <dbReference type="ARBA" id="ARBA00022723"/>
    </source>
</evidence>
<keyword evidence="9" id="KW-0520">NAD</keyword>
<dbReference type="CDD" id="cd08881">
    <property type="entry name" value="RHO_alpha_C_NDO-like"/>
    <property type="match status" value="1"/>
</dbReference>
<evidence type="ECO:0000256" key="1">
    <source>
        <dbReference type="ARBA" id="ARBA00008751"/>
    </source>
</evidence>
<dbReference type="PANTHER" id="PTHR43756">
    <property type="entry name" value="CHOLINE MONOOXYGENASE, CHLOROPLASTIC"/>
    <property type="match status" value="1"/>
</dbReference>
<evidence type="ECO:0000256" key="7">
    <source>
        <dbReference type="ARBA" id="ARBA00023004"/>
    </source>
</evidence>
<protein>
    <submittedName>
        <fullName evidence="12">Aromatic ring-hydroxylating dioxygenase subunit alpha</fullName>
    </submittedName>
</protein>
<comment type="caution">
    <text evidence="12">The sequence shown here is derived from an EMBL/GenBank/DDBJ whole genome shotgun (WGS) entry which is preliminary data.</text>
</comment>
<dbReference type="InterPro" id="IPR036922">
    <property type="entry name" value="Rieske_2Fe-2S_sf"/>
</dbReference>
<evidence type="ECO:0000256" key="2">
    <source>
        <dbReference type="ARBA" id="ARBA00022714"/>
    </source>
</evidence>
<dbReference type="GO" id="GO:0051213">
    <property type="term" value="F:dioxygenase activity"/>
    <property type="evidence" value="ECO:0007669"/>
    <property type="project" value="UniProtKB-KW"/>
</dbReference>
<dbReference type="Proteomes" id="UP000602442">
    <property type="component" value="Unassembled WGS sequence"/>
</dbReference>
<dbReference type="InterPro" id="IPR015879">
    <property type="entry name" value="Ring_hydroxy_dOase_asu_C_dom"/>
</dbReference>
<dbReference type="PRINTS" id="PR00090">
    <property type="entry name" value="RNGDIOXGNASE"/>
</dbReference>
<feature type="compositionally biased region" description="Basic and acidic residues" evidence="10">
    <location>
        <begin position="404"/>
        <end position="420"/>
    </location>
</feature>
<dbReference type="SUPFAM" id="SSF55961">
    <property type="entry name" value="Bet v1-like"/>
    <property type="match status" value="1"/>
</dbReference>
<keyword evidence="7" id="KW-0408">Iron</keyword>
<dbReference type="InterPro" id="IPR001663">
    <property type="entry name" value="Rng_hydr_dOase-A"/>
</dbReference>
<dbReference type="Pfam" id="PF00355">
    <property type="entry name" value="Rieske"/>
    <property type="match status" value="1"/>
</dbReference>
<name>A0ABS0N6S2_9SPHN</name>
<evidence type="ECO:0000256" key="6">
    <source>
        <dbReference type="ARBA" id="ARBA00023002"/>
    </source>
</evidence>
<evidence type="ECO:0000256" key="4">
    <source>
        <dbReference type="ARBA" id="ARBA00022797"/>
    </source>
</evidence>
<dbReference type="Gene3D" id="3.90.380.10">
    <property type="entry name" value="Naphthalene 1,2-dioxygenase Alpha Subunit, Chain A, domain 1"/>
    <property type="match status" value="1"/>
</dbReference>
<evidence type="ECO:0000313" key="12">
    <source>
        <dbReference type="EMBL" id="MBH5323483.1"/>
    </source>
</evidence>
<dbReference type="PROSITE" id="PS51296">
    <property type="entry name" value="RIESKE"/>
    <property type="match status" value="1"/>
</dbReference>
<reference evidence="12 13" key="1">
    <citation type="submission" date="2020-11" db="EMBL/GenBank/DDBJ databases">
        <title>Erythrobacter sediminis sp. nov., a marine bacterium from a tidal flat of Garorim Bay.</title>
        <authorList>
            <person name="Kim D."/>
            <person name="Yoo Y."/>
            <person name="Kim J.-J."/>
        </authorList>
    </citation>
    <scope>NUCLEOTIDE SEQUENCE [LARGE SCALE GENOMIC DNA]</scope>
    <source>
        <strain evidence="12 13">JGD-13</strain>
    </source>
</reference>
<comment type="similarity">
    <text evidence="1">Belongs to the bacterial ring-hydroxylating dioxygenase alpha subunit family.</text>
</comment>
<dbReference type="Pfam" id="PF00848">
    <property type="entry name" value="Ring_hydroxyl_A"/>
    <property type="match status" value="1"/>
</dbReference>
<keyword evidence="8" id="KW-0411">Iron-sulfur</keyword>
<evidence type="ECO:0000256" key="9">
    <source>
        <dbReference type="ARBA" id="ARBA00023027"/>
    </source>
</evidence>
<sequence>MALHPAPITLTPGVRSALEEKVASLIDSETGTIGPEIYADPYLHELEQERVFGRCWLLVAHESLIPKAGDFFASRMGEDPVLVVRQKDGSIAVFLNQCRHRGARLCRADLGKTKAFQCTYHGWTYDLGGNLVSISKSDAVGGDRIDKSEWGAIKVAKIHNFYGLIFATWDEDAPSFEDSLGETRWYWEAMFNRPGGTEVIGGVQKWEVPANWKFGAEQFASDIYHFDYTHVASALAMMPEGMEYQEPPPLEGRQFRDRGHGGVATPMVEMSDMQTAMAMGMEVMRYNQSTRDAHAKLVGEQAAKQTQFVHANMFPNMGILPLNQTLRIWQPKGPNAMEVWAWTLVDRDAPEDIKKQCRIKTQMTFASSGVFEQDDAENWTEIQRVLRGTKARKTLFNNMIGANESKDPSGKYPGRTDRAQSEAASREFYSWWRDLMLQPVQGE</sequence>
<keyword evidence="6" id="KW-0560">Oxidoreductase</keyword>
<evidence type="ECO:0000313" key="13">
    <source>
        <dbReference type="Proteomes" id="UP000602442"/>
    </source>
</evidence>
<keyword evidence="4" id="KW-0058">Aromatic hydrocarbons catabolism</keyword>